<evidence type="ECO:0000256" key="6">
    <source>
        <dbReference type="ARBA" id="ARBA00023141"/>
    </source>
</evidence>
<feature type="binding site" evidence="7">
    <location>
        <position position="33"/>
    </location>
    <ligand>
        <name>substrate</name>
    </ligand>
</feature>
<organism evidence="8 9">
    <name type="scientific">Flavobacterium agricola</name>
    <dbReference type="NCBI Taxonomy" id="2870839"/>
    <lineage>
        <taxon>Bacteria</taxon>
        <taxon>Pseudomonadati</taxon>
        <taxon>Bacteroidota</taxon>
        <taxon>Flavobacteriia</taxon>
        <taxon>Flavobacteriales</taxon>
        <taxon>Flavobacteriaceae</taxon>
        <taxon>Flavobacterium</taxon>
    </lineage>
</organism>
<dbReference type="SUPFAM" id="SSF52540">
    <property type="entry name" value="P-loop containing nucleoside triphosphate hydrolases"/>
    <property type="match status" value="1"/>
</dbReference>
<dbReference type="Gene3D" id="3.40.50.300">
    <property type="entry name" value="P-loop containing nucleotide triphosphate hydrolases"/>
    <property type="match status" value="1"/>
</dbReference>
<proteinExistence type="inferred from homology"/>
<evidence type="ECO:0000256" key="7">
    <source>
        <dbReference type="HAMAP-Rule" id="MF_00109"/>
    </source>
</evidence>
<keyword evidence="7" id="KW-0460">Magnesium</keyword>
<dbReference type="PANTHER" id="PTHR21087">
    <property type="entry name" value="SHIKIMATE KINASE"/>
    <property type="match status" value="1"/>
</dbReference>
<reference evidence="8" key="1">
    <citation type="submission" date="2021-08" db="EMBL/GenBank/DDBJ databases">
        <title>Flavobacterium sp. strain CC-SYL302.</title>
        <authorList>
            <person name="Lin S.-Y."/>
            <person name="Lee T.-H."/>
            <person name="Young C.-C."/>
        </authorList>
    </citation>
    <scope>NUCLEOTIDE SEQUENCE</scope>
    <source>
        <strain evidence="8">CC-SYL302</strain>
    </source>
</reference>
<comment type="subunit">
    <text evidence="7">Monomer.</text>
</comment>
<keyword evidence="5 7" id="KW-0067">ATP-binding</keyword>
<keyword evidence="1 7" id="KW-0028">Amino-acid biosynthesis</keyword>
<sequence length="172" mass="19363">MNKIILVGYMGSGKSTVGKALANSLNIPFYDLDSIIEQNLGLSISEIFNQKGEVFFRKYEHQALHQFLENHSQFVLSLGGGTPCYANNHEVLKNTDIASFYLKTSINEIVNRLLQSNNQRPLIVGKSKEELTEYVAKHLFDRSYFYHQSKNTVLTDGKTTDAVVAELVSKLT</sequence>
<comment type="caution">
    <text evidence="7">Lacks conserved residue(s) required for the propagation of feature annotation.</text>
</comment>
<comment type="subcellular location">
    <subcellularLocation>
        <location evidence="7">Cytoplasm</location>
    </subcellularLocation>
</comment>
<dbReference type="InterPro" id="IPR027417">
    <property type="entry name" value="P-loop_NTPase"/>
</dbReference>
<dbReference type="PRINTS" id="PR01100">
    <property type="entry name" value="SHIKIMTKNASE"/>
</dbReference>
<comment type="cofactor">
    <cofactor evidence="7">
        <name>Mg(2+)</name>
        <dbReference type="ChEBI" id="CHEBI:18420"/>
    </cofactor>
    <text evidence="7">Binds 1 Mg(2+) ion per subunit.</text>
</comment>
<dbReference type="Proteomes" id="UP001163328">
    <property type="component" value="Chromosome"/>
</dbReference>
<evidence type="ECO:0000256" key="3">
    <source>
        <dbReference type="ARBA" id="ARBA00022741"/>
    </source>
</evidence>
<evidence type="ECO:0000256" key="2">
    <source>
        <dbReference type="ARBA" id="ARBA00022679"/>
    </source>
</evidence>
<keyword evidence="7" id="KW-0479">Metal-binding</keyword>
<protein>
    <recommendedName>
        <fullName evidence="7">Shikimate kinase</fullName>
        <shortName evidence="7">SK</shortName>
        <ecNumber evidence="7">2.7.1.71</ecNumber>
    </recommendedName>
</protein>
<evidence type="ECO:0000256" key="4">
    <source>
        <dbReference type="ARBA" id="ARBA00022777"/>
    </source>
</evidence>
<feature type="binding site" evidence="7">
    <location>
        <position position="80"/>
    </location>
    <ligand>
        <name>substrate</name>
    </ligand>
</feature>
<keyword evidence="2 7" id="KW-0808">Transferase</keyword>
<comment type="similarity">
    <text evidence="7">Belongs to the shikimate kinase family.</text>
</comment>
<feature type="binding site" evidence="7">
    <location>
        <begin position="11"/>
        <end position="16"/>
    </location>
    <ligand>
        <name>ATP</name>
        <dbReference type="ChEBI" id="CHEBI:30616"/>
    </ligand>
</feature>
<evidence type="ECO:0000256" key="5">
    <source>
        <dbReference type="ARBA" id="ARBA00022840"/>
    </source>
</evidence>
<feature type="binding site" evidence="7">
    <location>
        <position position="120"/>
    </location>
    <ligand>
        <name>ATP</name>
        <dbReference type="ChEBI" id="CHEBI:30616"/>
    </ligand>
</feature>
<dbReference type="InterPro" id="IPR031322">
    <property type="entry name" value="Shikimate/glucono_kinase"/>
</dbReference>
<comment type="catalytic activity">
    <reaction evidence="7">
        <text>shikimate + ATP = 3-phosphoshikimate + ADP + H(+)</text>
        <dbReference type="Rhea" id="RHEA:13121"/>
        <dbReference type="ChEBI" id="CHEBI:15378"/>
        <dbReference type="ChEBI" id="CHEBI:30616"/>
        <dbReference type="ChEBI" id="CHEBI:36208"/>
        <dbReference type="ChEBI" id="CHEBI:145989"/>
        <dbReference type="ChEBI" id="CHEBI:456216"/>
        <dbReference type="EC" id="2.7.1.71"/>
    </reaction>
</comment>
<dbReference type="RefSeq" id="WP_264432240.1">
    <property type="nucleotide sequence ID" value="NZ_CP081495.1"/>
</dbReference>
<keyword evidence="6 7" id="KW-0057">Aromatic amino acid biosynthesis</keyword>
<name>A0ABY6LYK0_9FLAO</name>
<keyword evidence="9" id="KW-1185">Reference proteome</keyword>
<dbReference type="PANTHER" id="PTHR21087:SF16">
    <property type="entry name" value="SHIKIMATE KINASE 1, CHLOROPLASTIC"/>
    <property type="match status" value="1"/>
</dbReference>
<evidence type="ECO:0000256" key="1">
    <source>
        <dbReference type="ARBA" id="ARBA00022605"/>
    </source>
</evidence>
<accession>A0ABY6LYK0</accession>
<keyword evidence="4 7" id="KW-0418">Kinase</keyword>
<dbReference type="HAMAP" id="MF_00109">
    <property type="entry name" value="Shikimate_kinase"/>
    <property type="match status" value="1"/>
</dbReference>
<dbReference type="EMBL" id="CP081495">
    <property type="protein sequence ID" value="UYW00474.1"/>
    <property type="molecule type" value="Genomic_DNA"/>
</dbReference>
<dbReference type="GO" id="GO:0016301">
    <property type="term" value="F:kinase activity"/>
    <property type="evidence" value="ECO:0007669"/>
    <property type="project" value="UniProtKB-KW"/>
</dbReference>
<evidence type="ECO:0000313" key="9">
    <source>
        <dbReference type="Proteomes" id="UP001163328"/>
    </source>
</evidence>
<keyword evidence="3 7" id="KW-0547">Nucleotide-binding</keyword>
<feature type="binding site" evidence="7">
    <location>
        <position position="15"/>
    </location>
    <ligand>
        <name>Mg(2+)</name>
        <dbReference type="ChEBI" id="CHEBI:18420"/>
    </ligand>
</feature>
<keyword evidence="7" id="KW-0963">Cytoplasm</keyword>
<evidence type="ECO:0000313" key="8">
    <source>
        <dbReference type="EMBL" id="UYW00474.1"/>
    </source>
</evidence>
<dbReference type="CDD" id="cd00464">
    <property type="entry name" value="SK"/>
    <property type="match status" value="1"/>
</dbReference>
<feature type="binding site" evidence="7">
    <location>
        <position position="57"/>
    </location>
    <ligand>
        <name>substrate</name>
    </ligand>
</feature>
<gene>
    <name evidence="7" type="primary">aroK</name>
    <name evidence="8" type="ORF">K5I29_07860</name>
</gene>
<dbReference type="EC" id="2.7.1.71" evidence="7"/>
<dbReference type="InterPro" id="IPR000623">
    <property type="entry name" value="Shikimate_kinase/TSH1"/>
</dbReference>
<comment type="pathway">
    <text evidence="7">Metabolic intermediate biosynthesis; chorismate biosynthesis; chorismate from D-erythrose 4-phosphate and phosphoenolpyruvate: step 5/7.</text>
</comment>
<dbReference type="Pfam" id="PF01202">
    <property type="entry name" value="SKI"/>
    <property type="match status" value="1"/>
</dbReference>
<comment type="function">
    <text evidence="7">Catalyzes the specific phosphorylation of the 3-hydroxyl group of shikimic acid using ATP as a cosubstrate.</text>
</comment>
<feature type="binding site" evidence="7">
    <location>
        <position position="142"/>
    </location>
    <ligand>
        <name>substrate</name>
    </ligand>
</feature>